<feature type="region of interest" description="Disordered" evidence="1">
    <location>
        <begin position="379"/>
        <end position="402"/>
    </location>
</feature>
<organism evidence="2 3">
    <name type="scientific">Hohenbuehelia grisea</name>
    <dbReference type="NCBI Taxonomy" id="104357"/>
    <lineage>
        <taxon>Eukaryota</taxon>
        <taxon>Fungi</taxon>
        <taxon>Dikarya</taxon>
        <taxon>Basidiomycota</taxon>
        <taxon>Agaricomycotina</taxon>
        <taxon>Agaricomycetes</taxon>
        <taxon>Agaricomycetidae</taxon>
        <taxon>Agaricales</taxon>
        <taxon>Pleurotineae</taxon>
        <taxon>Pleurotaceae</taxon>
        <taxon>Hohenbuehelia</taxon>
    </lineage>
</organism>
<feature type="compositionally biased region" description="Basic residues" evidence="1">
    <location>
        <begin position="320"/>
        <end position="333"/>
    </location>
</feature>
<proteinExistence type="predicted"/>
<feature type="region of interest" description="Disordered" evidence="1">
    <location>
        <begin position="157"/>
        <end position="219"/>
    </location>
</feature>
<dbReference type="Proteomes" id="UP001556367">
    <property type="component" value="Unassembled WGS sequence"/>
</dbReference>
<name>A0ABR3JN31_9AGAR</name>
<feature type="compositionally biased region" description="Acidic residues" evidence="1">
    <location>
        <begin position="185"/>
        <end position="196"/>
    </location>
</feature>
<evidence type="ECO:0000256" key="1">
    <source>
        <dbReference type="SAM" id="MobiDB-lite"/>
    </source>
</evidence>
<comment type="caution">
    <text evidence="2">The sequence shown here is derived from an EMBL/GenBank/DDBJ whole genome shotgun (WGS) entry which is preliminary data.</text>
</comment>
<feature type="compositionally biased region" description="Polar residues" evidence="1">
    <location>
        <begin position="379"/>
        <end position="394"/>
    </location>
</feature>
<feature type="region of interest" description="Disordered" evidence="1">
    <location>
        <begin position="261"/>
        <end position="283"/>
    </location>
</feature>
<evidence type="ECO:0000313" key="3">
    <source>
        <dbReference type="Proteomes" id="UP001556367"/>
    </source>
</evidence>
<feature type="compositionally biased region" description="Basic and acidic residues" evidence="1">
    <location>
        <begin position="261"/>
        <end position="281"/>
    </location>
</feature>
<feature type="region of interest" description="Disordered" evidence="1">
    <location>
        <begin position="301"/>
        <end position="336"/>
    </location>
</feature>
<reference evidence="3" key="1">
    <citation type="submission" date="2024-06" db="EMBL/GenBank/DDBJ databases">
        <title>Multi-omics analyses provide insights into the biosynthesis of the anticancer antibiotic pleurotin in Hohenbuehelia grisea.</title>
        <authorList>
            <person name="Weaver J.A."/>
            <person name="Alberti F."/>
        </authorList>
    </citation>
    <scope>NUCLEOTIDE SEQUENCE [LARGE SCALE GENOMIC DNA]</scope>
    <source>
        <strain evidence="3">T-177</strain>
    </source>
</reference>
<dbReference type="EMBL" id="JASNQZ010000005">
    <property type="protein sequence ID" value="KAL0957228.1"/>
    <property type="molecule type" value="Genomic_DNA"/>
</dbReference>
<gene>
    <name evidence="2" type="ORF">HGRIS_001042</name>
</gene>
<accession>A0ABR3JN31</accession>
<sequence>MGADDPVLAPSQRKLTGSKPGIFDPTQPARLLRLPNGSLAFASFDPRTATSCSHSPDVRKLSLNEQLYRPKRVVLETLPNGETFWRFVPKARWEEGVLDEGAWPRMVNICGQLVECSQDQWDIHKLDPMYDCCVRLELELTVISRVASYQAPYFRPFTPESVSGKRPTSKYPKSEPTQPRKPTVEDWESSDDELDDGNGMTIDETARRSRGPSSGPSSRIFRELKVAARQVRQQRTVHRANKMHEQQENFRADFNGQARLDEARAKRVPSPDRNVKRRADDPEFQETFLGENRSATMYKISMNPKRTRTLSPASAQKDLHSKKARRERVKRERRQREKEICRLARDMCLTAELFSGHAQVPSSDGIIPVSILPIFLSLTGSPENSRQDPTNTELSGDRHDEEQSFANAEMNEEAARLDAIEESRRKLAELEKDRPSWEEQARKRETQERAEQERVRAKSEALRRQEDQKIEAERRARAEQAQQEARLREEEQKRAQEEAVLREYERRERNLRWSTGHWTYDRAIERYRVLSELFDTAKFTEINPLTFKDVPWPVLISPMILTMQDITWGAVEMFFAAAKNHMLVQDYRRLVRTCHRRFHPDRWHARRLLNEKDFALLELAATTISQAVTPIWKSLPR</sequence>
<protein>
    <submittedName>
        <fullName evidence="2">Uncharacterized protein</fullName>
    </submittedName>
</protein>
<keyword evidence="3" id="KW-1185">Reference proteome</keyword>
<feature type="region of interest" description="Disordered" evidence="1">
    <location>
        <begin position="1"/>
        <end position="22"/>
    </location>
</feature>
<feature type="compositionally biased region" description="Basic and acidic residues" evidence="1">
    <location>
        <begin position="429"/>
        <end position="478"/>
    </location>
</feature>
<evidence type="ECO:0000313" key="2">
    <source>
        <dbReference type="EMBL" id="KAL0957228.1"/>
    </source>
</evidence>
<feature type="region of interest" description="Disordered" evidence="1">
    <location>
        <begin position="429"/>
        <end position="492"/>
    </location>
</feature>